<dbReference type="PANTHER" id="PTHR30204">
    <property type="entry name" value="REDOX-CYCLING DRUG-SENSING TRANSCRIPTIONAL ACTIVATOR SOXR"/>
    <property type="match status" value="1"/>
</dbReference>
<sequence>MAGITIGAFAKAAGVRTDTIRYYERGGLLPPPVRTAAGYRLYDDSDLERIRFIRKAQGLGFTLSEIAALLALRASDTARAADVLDITERKIAESIARITELSRISAALKQLAEQCPVEAPVTDCPILAHLANTSTAPSKV</sequence>
<dbReference type="InterPro" id="IPR000551">
    <property type="entry name" value="MerR-type_HTH_dom"/>
</dbReference>
<keyword evidence="1" id="KW-0238">DNA-binding</keyword>
<dbReference type="InterPro" id="IPR047057">
    <property type="entry name" value="MerR_fam"/>
</dbReference>
<dbReference type="AlphaFoldDB" id="A0A1E3M0Q8"/>
<dbReference type="EMBL" id="MDDS01000004">
    <property type="protein sequence ID" value="ODP39579.1"/>
    <property type="molecule type" value="Genomic_DNA"/>
</dbReference>
<evidence type="ECO:0000259" key="2">
    <source>
        <dbReference type="PROSITE" id="PS50937"/>
    </source>
</evidence>
<proteinExistence type="predicted"/>
<name>A0A1E3M0Q8_9SPHN</name>
<dbReference type="OrthoDB" id="9802944at2"/>
<dbReference type="PANTHER" id="PTHR30204:SF92">
    <property type="entry name" value="HTH-TYPE TRANSCRIPTIONAL REGULATOR ZNTR"/>
    <property type="match status" value="1"/>
</dbReference>
<feature type="domain" description="HTH merR-type" evidence="2">
    <location>
        <begin position="3"/>
        <end position="72"/>
    </location>
</feature>
<dbReference type="CDD" id="cd04770">
    <property type="entry name" value="HTH_HMRTR"/>
    <property type="match status" value="1"/>
</dbReference>
<dbReference type="Proteomes" id="UP000094487">
    <property type="component" value="Unassembled WGS sequence"/>
</dbReference>
<evidence type="ECO:0000313" key="4">
    <source>
        <dbReference type="Proteomes" id="UP000094487"/>
    </source>
</evidence>
<dbReference type="STRING" id="1888892.BFL28_09550"/>
<keyword evidence="4" id="KW-1185">Reference proteome</keyword>
<dbReference type="GO" id="GO:0003677">
    <property type="term" value="F:DNA binding"/>
    <property type="evidence" value="ECO:0007669"/>
    <property type="project" value="UniProtKB-KW"/>
</dbReference>
<dbReference type="InterPro" id="IPR009061">
    <property type="entry name" value="DNA-bd_dom_put_sf"/>
</dbReference>
<dbReference type="SUPFAM" id="SSF46955">
    <property type="entry name" value="Putative DNA-binding domain"/>
    <property type="match status" value="1"/>
</dbReference>
<dbReference type="SMART" id="SM00422">
    <property type="entry name" value="HTH_MERR"/>
    <property type="match status" value="1"/>
</dbReference>
<dbReference type="RefSeq" id="WP_069318814.1">
    <property type="nucleotide sequence ID" value="NZ_MDDS01000004.1"/>
</dbReference>
<gene>
    <name evidence="3" type="ORF">BFL28_09550</name>
</gene>
<dbReference type="Gene3D" id="1.10.1660.10">
    <property type="match status" value="1"/>
</dbReference>
<organism evidence="3 4">
    <name type="scientific">Sphingomonas turrisvirgatae</name>
    <dbReference type="NCBI Taxonomy" id="1888892"/>
    <lineage>
        <taxon>Bacteria</taxon>
        <taxon>Pseudomonadati</taxon>
        <taxon>Pseudomonadota</taxon>
        <taxon>Alphaproteobacteria</taxon>
        <taxon>Sphingomonadales</taxon>
        <taxon>Sphingomonadaceae</taxon>
        <taxon>Sphingomonas</taxon>
    </lineage>
</organism>
<dbReference type="Pfam" id="PF13411">
    <property type="entry name" value="MerR_1"/>
    <property type="match status" value="1"/>
</dbReference>
<dbReference type="PROSITE" id="PS50937">
    <property type="entry name" value="HTH_MERR_2"/>
    <property type="match status" value="1"/>
</dbReference>
<reference evidence="3 4" key="1">
    <citation type="submission" date="2016-08" db="EMBL/GenBank/DDBJ databases">
        <title>Draft genome of the agarase producing Sphingomonas sp. MCT13.</title>
        <authorList>
            <person name="D'Andrea M.M."/>
            <person name="Rossolini G.M."/>
            <person name="Thaller M.C."/>
        </authorList>
    </citation>
    <scope>NUCLEOTIDE SEQUENCE [LARGE SCALE GENOMIC DNA]</scope>
    <source>
        <strain evidence="3 4">MCT13</strain>
    </source>
</reference>
<evidence type="ECO:0000313" key="3">
    <source>
        <dbReference type="EMBL" id="ODP39579.1"/>
    </source>
</evidence>
<protein>
    <submittedName>
        <fullName evidence="3">Heavy metal-responsive transcriptional regulator</fullName>
    </submittedName>
</protein>
<dbReference type="GO" id="GO:0003700">
    <property type="term" value="F:DNA-binding transcription factor activity"/>
    <property type="evidence" value="ECO:0007669"/>
    <property type="project" value="InterPro"/>
</dbReference>
<evidence type="ECO:0000256" key="1">
    <source>
        <dbReference type="ARBA" id="ARBA00023125"/>
    </source>
</evidence>
<accession>A0A1E3M0Q8</accession>
<comment type="caution">
    <text evidence="3">The sequence shown here is derived from an EMBL/GenBank/DDBJ whole genome shotgun (WGS) entry which is preliminary data.</text>
</comment>
<dbReference type="PRINTS" id="PR00040">
    <property type="entry name" value="HTHMERR"/>
</dbReference>